<evidence type="ECO:0000259" key="6">
    <source>
        <dbReference type="PROSITE" id="PS00631"/>
    </source>
</evidence>
<dbReference type="AlphaFoldDB" id="A0A4P7CGW3"/>
<dbReference type="PRINTS" id="PR00481">
    <property type="entry name" value="LAMNOPPTDASE"/>
</dbReference>
<dbReference type="RefSeq" id="WP_162857081.1">
    <property type="nucleotide sequence ID" value="NZ_CP038145.1"/>
</dbReference>
<evidence type="ECO:0000256" key="4">
    <source>
        <dbReference type="ARBA" id="ARBA00022801"/>
    </source>
</evidence>
<keyword evidence="5" id="KW-0464">Manganese</keyword>
<feature type="domain" description="Cytosol aminopeptidase" evidence="6">
    <location>
        <begin position="299"/>
        <end position="306"/>
    </location>
</feature>
<keyword evidence="2 7" id="KW-0031">Aminopeptidase</keyword>
<keyword evidence="3" id="KW-0645">Protease</keyword>
<comment type="similarity">
    <text evidence="1">Belongs to the peptidase M17 family.</text>
</comment>
<dbReference type="EMBL" id="CP038145">
    <property type="protein sequence ID" value="QBQ64258.1"/>
    <property type="molecule type" value="Genomic_DNA"/>
</dbReference>
<dbReference type="Pfam" id="PF00883">
    <property type="entry name" value="Peptidase_M17"/>
    <property type="match status" value="1"/>
</dbReference>
<dbReference type="PANTHER" id="PTHR11963">
    <property type="entry name" value="LEUCINE AMINOPEPTIDASE-RELATED"/>
    <property type="match status" value="1"/>
</dbReference>
<dbReference type="SUPFAM" id="SSF53187">
    <property type="entry name" value="Zn-dependent exopeptidases"/>
    <property type="match status" value="1"/>
</dbReference>
<sequence>MNTFTFKFPHNTKKARVVYLALGYDNKLSFKLESENYDAECYKRSFSIENLQDIGYLAAKQFSQAKAITFEIESSVIQQFGTETLIQWLGFGLYLSAYQYRHKTEAVLDVQTPEIQLDTEDHVLLETFHISQILAKAQLISRELMNLPSNVLYPESFVEAVKQLNIPHIELGVLDETELEAEKFGGLLCISQGSAREARLLTLKYQVPNATKSIALVGKGVTFDTGGISIKAARLMSTMKFDMGGAAAVVGAIYAISQLQLPINVIGLCGLVENMPSGNAIKPGDVVMMRSQTSVEIISTDAEGRMVLADVLDYAQEKYQPDYLIDIATLTGGAGVALGKGYAALMGNDGEFIEQIRIAGEHCAERVWHMPTGDWFDTPLECAYADLRHGSEDPHGSPCVAATFLQHFVKDGQPWAHLDIAAMSRDLAHRKIYGETASGFGALLLTHLCQNLSR</sequence>
<dbReference type="PANTHER" id="PTHR11963:SF23">
    <property type="entry name" value="CYTOSOL AMINOPEPTIDASE"/>
    <property type="match status" value="1"/>
</dbReference>
<dbReference type="Gene3D" id="3.40.630.10">
    <property type="entry name" value="Zn peptidases"/>
    <property type="match status" value="1"/>
</dbReference>
<dbReference type="GO" id="GO:0070006">
    <property type="term" value="F:metalloaminopeptidase activity"/>
    <property type="evidence" value="ECO:0007669"/>
    <property type="project" value="InterPro"/>
</dbReference>
<evidence type="ECO:0000313" key="8">
    <source>
        <dbReference type="Proteomes" id="UP000294444"/>
    </source>
</evidence>
<accession>A0A4P7CGW3</accession>
<protein>
    <submittedName>
        <fullName evidence="7">Leucyl aminopeptidase family protein</fullName>
    </submittedName>
</protein>
<keyword evidence="4" id="KW-0378">Hydrolase</keyword>
<dbReference type="PROSITE" id="PS00631">
    <property type="entry name" value="CYTOSOL_AP"/>
    <property type="match status" value="1"/>
</dbReference>
<dbReference type="CDD" id="cd00433">
    <property type="entry name" value="Peptidase_M17"/>
    <property type="match status" value="1"/>
</dbReference>
<reference evidence="7 8" key="1">
    <citation type="submission" date="2019-03" db="EMBL/GenBank/DDBJ databases">
        <authorList>
            <person name="Che Y."/>
            <person name="Zhou L."/>
        </authorList>
    </citation>
    <scope>NUCLEOTIDE SEQUENCE [LARGE SCALE GENOMIC DNA]</scope>
    <source>
        <strain evidence="7 8">AIFJ1607</strain>
    </source>
</reference>
<dbReference type="KEGG" id="aio:EXH44_08530"/>
<organism evidence="7 8">
    <name type="scientific">Actinobacillus indolicus</name>
    <dbReference type="NCBI Taxonomy" id="51049"/>
    <lineage>
        <taxon>Bacteria</taxon>
        <taxon>Pseudomonadati</taxon>
        <taxon>Pseudomonadota</taxon>
        <taxon>Gammaproteobacteria</taxon>
        <taxon>Pasteurellales</taxon>
        <taxon>Pasteurellaceae</taxon>
        <taxon>Actinobacillus</taxon>
    </lineage>
</organism>
<keyword evidence="8" id="KW-1185">Reference proteome</keyword>
<dbReference type="GO" id="GO:0005737">
    <property type="term" value="C:cytoplasm"/>
    <property type="evidence" value="ECO:0007669"/>
    <property type="project" value="InterPro"/>
</dbReference>
<name>A0A4P7CGW3_9PAST</name>
<dbReference type="GO" id="GO:0030145">
    <property type="term" value="F:manganese ion binding"/>
    <property type="evidence" value="ECO:0007669"/>
    <property type="project" value="InterPro"/>
</dbReference>
<dbReference type="InterPro" id="IPR011356">
    <property type="entry name" value="Leucine_aapep/pepB"/>
</dbReference>
<dbReference type="InterPro" id="IPR000819">
    <property type="entry name" value="Peptidase_M17_C"/>
</dbReference>
<evidence type="ECO:0000256" key="2">
    <source>
        <dbReference type="ARBA" id="ARBA00022438"/>
    </source>
</evidence>
<evidence type="ECO:0000256" key="5">
    <source>
        <dbReference type="ARBA" id="ARBA00023211"/>
    </source>
</evidence>
<dbReference type="Proteomes" id="UP000294444">
    <property type="component" value="Chromosome"/>
</dbReference>
<proteinExistence type="inferred from homology"/>
<evidence type="ECO:0000313" key="7">
    <source>
        <dbReference type="EMBL" id="QBQ64258.1"/>
    </source>
</evidence>
<dbReference type="GO" id="GO:0006508">
    <property type="term" value="P:proteolysis"/>
    <property type="evidence" value="ECO:0007669"/>
    <property type="project" value="UniProtKB-KW"/>
</dbReference>
<evidence type="ECO:0000256" key="3">
    <source>
        <dbReference type="ARBA" id="ARBA00022670"/>
    </source>
</evidence>
<evidence type="ECO:0000256" key="1">
    <source>
        <dbReference type="ARBA" id="ARBA00009528"/>
    </source>
</evidence>
<gene>
    <name evidence="7" type="ORF">EXH44_08530</name>
</gene>